<keyword evidence="2" id="KW-0597">Phosphoprotein</keyword>
<dbReference type="InterPro" id="IPR000850">
    <property type="entry name" value="Adenylat/UMP-CMP_kin"/>
</dbReference>
<keyword evidence="4 10" id="KW-0547">Nucleotide-binding</keyword>
<dbReference type="NCBIfam" id="TIGR01359">
    <property type="entry name" value="UMP_CMP_kin_fam"/>
    <property type="match status" value="1"/>
</dbReference>
<comment type="subcellular location">
    <subcellularLocation>
        <location evidence="10">Cytoplasm</location>
    </subcellularLocation>
    <subcellularLocation>
        <location evidence="10">Nucleus</location>
    </subcellularLocation>
</comment>
<dbReference type="OrthoDB" id="442176at2759"/>
<feature type="binding site" evidence="10">
    <location>
        <position position="82"/>
    </location>
    <ligand>
        <name>a ribonucleoside 5'-phosphate</name>
        <dbReference type="ChEBI" id="CHEBI:58043"/>
    </ligand>
</feature>
<feature type="binding site" evidence="10">
    <location>
        <position position="218"/>
    </location>
    <ligand>
        <name>ATP</name>
        <dbReference type="ChEBI" id="CHEBI:30616"/>
    </ligand>
</feature>
<evidence type="ECO:0000256" key="7">
    <source>
        <dbReference type="ARBA" id="ARBA00022975"/>
    </source>
</evidence>
<keyword evidence="7 10" id="KW-0665">Pyrimidine biosynthesis</keyword>
<feature type="binding site" evidence="10">
    <location>
        <position position="172"/>
    </location>
    <ligand>
        <name>ATP</name>
        <dbReference type="ChEBI" id="CHEBI:30616"/>
    </ligand>
</feature>
<dbReference type="PANTHER" id="PTHR23359">
    <property type="entry name" value="NUCLEOTIDE KINASE"/>
    <property type="match status" value="1"/>
</dbReference>
<dbReference type="EC" id="2.7.4.14" evidence="10"/>
<accession>A0A1I8N5Y5</accession>
<evidence type="ECO:0000256" key="4">
    <source>
        <dbReference type="ARBA" id="ARBA00022741"/>
    </source>
</evidence>
<keyword evidence="5 10" id="KW-0418">Kinase</keyword>
<keyword evidence="3 10" id="KW-0808">Transferase</keyword>
<comment type="caution">
    <text evidence="10">Lacks conserved residue(s) required for the propagation of feature annotation.</text>
</comment>
<comment type="function">
    <text evidence="10">Catalyzes the phosphorylation of pyrimidine nucleoside monophosphates at the expense of ATP. Plays an important role in de novo pyrimidine nucleotide biosynthesis. Has preference for UMP and CMP as phosphate acceptors.</text>
</comment>
<dbReference type="Pfam" id="PF00406">
    <property type="entry name" value="ADK"/>
    <property type="match status" value="1"/>
</dbReference>
<dbReference type="EnsemblMetazoa" id="MDOA011893-RA">
    <property type="protein sequence ID" value="MDOA011893-PA"/>
    <property type="gene ID" value="MDOA011893"/>
</dbReference>
<comment type="catalytic activity">
    <reaction evidence="10">
        <text>dCMP + ATP = dCDP + ADP</text>
        <dbReference type="Rhea" id="RHEA:25094"/>
        <dbReference type="ChEBI" id="CHEBI:30616"/>
        <dbReference type="ChEBI" id="CHEBI:57566"/>
        <dbReference type="ChEBI" id="CHEBI:58593"/>
        <dbReference type="ChEBI" id="CHEBI:456216"/>
        <dbReference type="EC" id="2.7.4.14"/>
    </reaction>
</comment>
<evidence type="ECO:0000256" key="10">
    <source>
        <dbReference type="HAMAP-Rule" id="MF_03172"/>
    </source>
</evidence>
<protein>
    <recommendedName>
        <fullName evidence="10">UMP-CMP kinase</fullName>
        <ecNumber evidence="10">2.7.4.14</ecNumber>
    </recommendedName>
    <alternativeName>
        <fullName evidence="10">Deoxycytidylate kinase</fullName>
        <shortName evidence="10">CK</shortName>
        <shortName evidence="10">dCMP kinase</shortName>
    </alternativeName>
    <alternativeName>
        <fullName evidence="10">Uridine monophosphate/cytidine monophosphate kinase</fullName>
        <shortName evidence="10">UMP/CMP kinase</shortName>
        <shortName evidence="10">UMP/CMPK</shortName>
    </alternativeName>
</protein>
<dbReference type="GO" id="GO:0005737">
    <property type="term" value="C:cytoplasm"/>
    <property type="evidence" value="ECO:0007669"/>
    <property type="project" value="UniProtKB-SubCell"/>
</dbReference>
<dbReference type="CDD" id="cd01428">
    <property type="entry name" value="ADK"/>
    <property type="match status" value="1"/>
</dbReference>
<keyword evidence="12" id="KW-1185">Reference proteome</keyword>
<feature type="binding site" evidence="10">
    <location>
        <begin position="104"/>
        <end position="106"/>
    </location>
    <ligand>
        <name>a ribonucleoside 5'-phosphate</name>
        <dbReference type="ChEBI" id="CHEBI:58043"/>
    </ligand>
</feature>
<comment type="catalytic activity">
    <reaction evidence="9 10">
        <text>UMP + ATP = UDP + ADP</text>
        <dbReference type="Rhea" id="RHEA:24400"/>
        <dbReference type="ChEBI" id="CHEBI:30616"/>
        <dbReference type="ChEBI" id="CHEBI:57865"/>
        <dbReference type="ChEBI" id="CHEBI:58223"/>
        <dbReference type="ChEBI" id="CHEBI:456216"/>
        <dbReference type="EC" id="2.7.4.14"/>
    </reaction>
</comment>
<dbReference type="HAMAP" id="MF_03172">
    <property type="entry name" value="Adenylate_kinase_UMP_CMP_kin"/>
    <property type="match status" value="1"/>
</dbReference>
<dbReference type="PRINTS" id="PR00094">
    <property type="entry name" value="ADENYLTKNASE"/>
</dbReference>
<proteinExistence type="inferred from homology"/>
<dbReference type="AlphaFoldDB" id="A0A1I8N5Y5"/>
<organism evidence="11">
    <name type="scientific">Musca domestica</name>
    <name type="common">House fly</name>
    <dbReference type="NCBI Taxonomy" id="7370"/>
    <lineage>
        <taxon>Eukaryota</taxon>
        <taxon>Metazoa</taxon>
        <taxon>Ecdysozoa</taxon>
        <taxon>Arthropoda</taxon>
        <taxon>Hexapoda</taxon>
        <taxon>Insecta</taxon>
        <taxon>Pterygota</taxon>
        <taxon>Neoptera</taxon>
        <taxon>Endopterygota</taxon>
        <taxon>Diptera</taxon>
        <taxon>Brachycera</taxon>
        <taxon>Muscomorpha</taxon>
        <taxon>Muscoidea</taxon>
        <taxon>Muscidae</taxon>
        <taxon>Musca</taxon>
    </lineage>
</organism>
<dbReference type="Gene3D" id="3.40.50.300">
    <property type="entry name" value="P-loop containing nucleotide triphosphate hydrolases"/>
    <property type="match status" value="1"/>
</dbReference>
<feature type="binding site" evidence="10">
    <location>
        <position position="190"/>
    </location>
    <ligand>
        <name>a ribonucleoside 5'-phosphate</name>
        <dbReference type="ChEBI" id="CHEBI:58043"/>
    </ligand>
</feature>
<keyword evidence="8 10" id="KW-0539">Nucleus</keyword>
<comment type="subunit">
    <text evidence="10">Monomer.</text>
</comment>
<dbReference type="VEuPathDB" id="VectorBase:MDOMA2_005572"/>
<dbReference type="GO" id="GO:0005524">
    <property type="term" value="F:ATP binding"/>
    <property type="evidence" value="ECO:0007669"/>
    <property type="project" value="UniProtKB-KW"/>
</dbReference>
<dbReference type="GO" id="GO:0050145">
    <property type="term" value="F:nucleoside monophosphate kinase activity"/>
    <property type="evidence" value="ECO:0007669"/>
    <property type="project" value="UniProtKB-ARBA"/>
</dbReference>
<gene>
    <name evidence="13" type="primary">LOC131806437</name>
</gene>
<evidence type="ECO:0000313" key="11">
    <source>
        <dbReference type="EnsemblMetazoa" id="MDOA011893-PA"/>
    </source>
</evidence>
<dbReference type="eggNOG" id="KOG3079">
    <property type="taxonomic scope" value="Eukaryota"/>
</dbReference>
<dbReference type="GO" id="GO:0005634">
    <property type="term" value="C:nucleus"/>
    <property type="evidence" value="ECO:0007669"/>
    <property type="project" value="UniProtKB-SubCell"/>
</dbReference>
<evidence type="ECO:0000313" key="13">
    <source>
        <dbReference type="RefSeq" id="XP_058986504.1"/>
    </source>
</evidence>
<evidence type="ECO:0000256" key="2">
    <source>
        <dbReference type="ARBA" id="ARBA00022553"/>
    </source>
</evidence>
<reference evidence="13" key="2">
    <citation type="submission" date="2025-05" db="UniProtKB">
        <authorList>
            <consortium name="RefSeq"/>
        </authorList>
    </citation>
    <scope>IDENTIFICATION</scope>
    <source>
        <strain evidence="13">Aabys</strain>
        <tissue evidence="13">Whole body</tissue>
    </source>
</reference>
<keyword evidence="6 10" id="KW-0067">ATP-binding</keyword>
<dbReference type="HAMAP" id="MF_00235">
    <property type="entry name" value="Adenylate_kinase_Adk"/>
    <property type="match status" value="1"/>
</dbReference>
<dbReference type="Proteomes" id="UP001652621">
    <property type="component" value="Unplaced"/>
</dbReference>
<dbReference type="GeneID" id="131806437"/>
<name>A0A1I8N5Y5_MUSDO</name>
<feature type="binding site" evidence="10">
    <location>
        <position position="179"/>
    </location>
    <ligand>
        <name>a ribonucleoside 5'-phosphate</name>
        <dbReference type="ChEBI" id="CHEBI:58043"/>
    </ligand>
</feature>
<dbReference type="SUPFAM" id="SSF52540">
    <property type="entry name" value="P-loop containing nucleoside triphosphate hydrolases"/>
    <property type="match status" value="1"/>
</dbReference>
<evidence type="ECO:0000256" key="3">
    <source>
        <dbReference type="ARBA" id="ARBA00022679"/>
    </source>
</evidence>
<comment type="catalytic activity">
    <reaction evidence="10">
        <text>CMP + ATP = CDP + ADP</text>
        <dbReference type="Rhea" id="RHEA:11600"/>
        <dbReference type="ChEBI" id="CHEBI:30616"/>
        <dbReference type="ChEBI" id="CHEBI:58069"/>
        <dbReference type="ChEBI" id="CHEBI:60377"/>
        <dbReference type="ChEBI" id="CHEBI:456216"/>
        <dbReference type="EC" id="2.7.4.14"/>
    </reaction>
</comment>
<comment type="domain">
    <text evidence="10">Consists of three domains, a large central CORE domain and two small peripheral domains, NMPbind and LID, which undergo movements during catalysis. The LID domain closes over the site of phosphoryl transfer upon ATP binding. Assembling and dissambling the active center during each catalytic cycle provides an effective means to prevent ATP hydrolysis.</text>
</comment>
<keyword evidence="1 10" id="KW-0963">Cytoplasm</keyword>
<evidence type="ECO:0000256" key="6">
    <source>
        <dbReference type="ARBA" id="ARBA00022840"/>
    </source>
</evidence>
<comment type="cofactor">
    <cofactor evidence="10">
        <name>Mg(2+)</name>
        <dbReference type="ChEBI" id="CHEBI:18420"/>
    </cofactor>
    <text evidence="10">Binds 1 Mg(2+) ion per monomer.</text>
</comment>
<dbReference type="GO" id="GO:0006207">
    <property type="term" value="P:'de novo' pyrimidine nucleobase biosynthetic process"/>
    <property type="evidence" value="ECO:0007669"/>
    <property type="project" value="InterPro"/>
</dbReference>
<dbReference type="RefSeq" id="XP_058986504.1">
    <property type="nucleotide sequence ID" value="XM_059130521.1"/>
</dbReference>
<evidence type="ECO:0000256" key="9">
    <source>
        <dbReference type="ARBA" id="ARBA00048116"/>
    </source>
</evidence>
<dbReference type="InterPro" id="IPR027417">
    <property type="entry name" value="P-loop_NTPase"/>
</dbReference>
<dbReference type="FunFam" id="3.40.50.300:FF:000315">
    <property type="entry name" value="Adenylate kinase 1"/>
    <property type="match status" value="1"/>
</dbReference>
<evidence type="ECO:0000313" key="12">
    <source>
        <dbReference type="Proteomes" id="UP001652621"/>
    </source>
</evidence>
<feature type="binding site" evidence="10">
    <location>
        <begin position="131"/>
        <end position="134"/>
    </location>
    <ligand>
        <name>a ribonucleoside 5'-phosphate</name>
        <dbReference type="ChEBI" id="CHEBI:58043"/>
    </ligand>
</feature>
<dbReference type="GO" id="GO:0006221">
    <property type="term" value="P:pyrimidine nucleotide biosynthetic process"/>
    <property type="evidence" value="ECO:0007669"/>
    <property type="project" value="UniProtKB-UniRule"/>
</dbReference>
<evidence type="ECO:0000256" key="5">
    <source>
        <dbReference type="ARBA" id="ARBA00022777"/>
    </source>
</evidence>
<dbReference type="PROSITE" id="PS00113">
    <property type="entry name" value="ADENYLATE_KINASE"/>
    <property type="match status" value="1"/>
</dbReference>
<dbReference type="InterPro" id="IPR006266">
    <property type="entry name" value="UMP_CMP_kinase"/>
</dbReference>
<evidence type="ECO:0000256" key="1">
    <source>
        <dbReference type="ARBA" id="ARBA00022490"/>
    </source>
</evidence>
<comment type="similarity">
    <text evidence="10">Belongs to the adenylate kinase family. UMP-CMP kinase subfamily.</text>
</comment>
<dbReference type="STRING" id="7370.A0A1I8N5Y5"/>
<reference evidence="11" key="1">
    <citation type="submission" date="2020-05" db="UniProtKB">
        <authorList>
            <consortium name="EnsemblMetazoa"/>
        </authorList>
    </citation>
    <scope>IDENTIFICATION</scope>
    <source>
        <strain evidence="11">Aabys</strain>
    </source>
</reference>
<dbReference type="VEuPathDB" id="VectorBase:MDOA011893"/>
<dbReference type="InterPro" id="IPR033690">
    <property type="entry name" value="Adenylat_kinase_CS"/>
</dbReference>
<evidence type="ECO:0000256" key="8">
    <source>
        <dbReference type="ARBA" id="ARBA00023242"/>
    </source>
</evidence>
<feature type="region of interest" description="NMPbind" evidence="10">
    <location>
        <begin position="76"/>
        <end position="106"/>
    </location>
</feature>
<sequence length="236" mass="26271">MFKVLTRSCNLLLAQTIKHSTCTTVNLYSTIAAGALTRLKMSEEKPIIVFVLGGPGAGKGTQCAKIVERFGFVHLSAGDLLREERAREGSEVGALIEDYIRNGKIVPVEVTCSLLEAAMNKSDKNKFLIDGFPRNQDNLDGWNRQMSEKVDFQFVLFFNCSEDVCVDRCLNRGKSGSGRSDDNMESLKKRIQTYNNDSLPIIKHFEELGKVKQIDASPSSDEVFSKVEEVFVQSGF</sequence>
<feature type="binding site" evidence="10">
    <location>
        <position position="138"/>
    </location>
    <ligand>
        <name>CMP</name>
        <dbReference type="ChEBI" id="CHEBI:60377"/>
    </ligand>
</feature>
<feature type="binding site" evidence="10">
    <location>
        <begin position="56"/>
        <end position="61"/>
    </location>
    <ligand>
        <name>ATP</name>
        <dbReference type="ChEBI" id="CHEBI:30616"/>
    </ligand>
</feature>